<dbReference type="InterPro" id="IPR023187">
    <property type="entry name" value="Tscrpt_reg_MarR-type_CS"/>
</dbReference>
<dbReference type="InterPro" id="IPR000835">
    <property type="entry name" value="HTH_MarR-typ"/>
</dbReference>
<comment type="caution">
    <text evidence="5">The sequence shown here is derived from an EMBL/GenBank/DDBJ whole genome shotgun (WGS) entry which is preliminary data.</text>
</comment>
<feature type="domain" description="HTH marR-type" evidence="4">
    <location>
        <begin position="31"/>
        <end position="164"/>
    </location>
</feature>
<organism evidence="5 6">
    <name type="scientific">Gordonia sesuvii</name>
    <dbReference type="NCBI Taxonomy" id="3116777"/>
    <lineage>
        <taxon>Bacteria</taxon>
        <taxon>Bacillati</taxon>
        <taxon>Actinomycetota</taxon>
        <taxon>Actinomycetes</taxon>
        <taxon>Mycobacteriales</taxon>
        <taxon>Gordoniaceae</taxon>
        <taxon>Gordonia</taxon>
    </lineage>
</organism>
<dbReference type="PANTHER" id="PTHR33164">
    <property type="entry name" value="TRANSCRIPTIONAL REGULATOR, MARR FAMILY"/>
    <property type="match status" value="1"/>
</dbReference>
<dbReference type="SUPFAM" id="SSF46785">
    <property type="entry name" value="Winged helix' DNA-binding domain"/>
    <property type="match status" value="1"/>
</dbReference>
<dbReference type="Gene3D" id="1.10.10.10">
    <property type="entry name" value="Winged helix-like DNA-binding domain superfamily/Winged helix DNA-binding domain"/>
    <property type="match status" value="1"/>
</dbReference>
<protein>
    <submittedName>
        <fullName evidence="5">MarR family transcriptional regulator</fullName>
    </submittedName>
</protein>
<dbReference type="PROSITE" id="PS01117">
    <property type="entry name" value="HTH_MARR_1"/>
    <property type="match status" value="1"/>
</dbReference>
<evidence type="ECO:0000313" key="5">
    <source>
        <dbReference type="EMBL" id="MEE3849216.1"/>
    </source>
</evidence>
<proteinExistence type="predicted"/>
<dbReference type="EMBL" id="JAZDUF010000001">
    <property type="protein sequence ID" value="MEE3849216.1"/>
    <property type="molecule type" value="Genomic_DNA"/>
</dbReference>
<dbReference type="Pfam" id="PF12802">
    <property type="entry name" value="MarR_2"/>
    <property type="match status" value="1"/>
</dbReference>
<accession>A0ABU7M9H7</accession>
<dbReference type="Proteomes" id="UP001347146">
    <property type="component" value="Unassembled WGS sequence"/>
</dbReference>
<dbReference type="SMART" id="SM00347">
    <property type="entry name" value="HTH_MARR"/>
    <property type="match status" value="1"/>
</dbReference>
<dbReference type="RefSeq" id="WP_330430863.1">
    <property type="nucleotide sequence ID" value="NZ_JAZDUF010000001.1"/>
</dbReference>
<sequence length="168" mass="18449">MSHVTGPDTSDLVERIQQEWAQAYPDLDVAPIGILGRIQFIAARSSHRLDRRLEPHGVTRSEYDVLGALARSPNPLRASEVVSTTMLSGASITKITENLARRGLLVRRKSERDGRVVLLEPTDAGRELVETELPRRLADDEAALSGLSPAERESLAELLRKVSAAVHI</sequence>
<keyword evidence="3" id="KW-0804">Transcription</keyword>
<keyword evidence="6" id="KW-1185">Reference proteome</keyword>
<keyword evidence="2" id="KW-0238">DNA-binding</keyword>
<name>A0ABU7M9H7_9ACTN</name>
<dbReference type="InterPro" id="IPR039422">
    <property type="entry name" value="MarR/SlyA-like"/>
</dbReference>
<evidence type="ECO:0000313" key="6">
    <source>
        <dbReference type="Proteomes" id="UP001347146"/>
    </source>
</evidence>
<evidence type="ECO:0000256" key="1">
    <source>
        <dbReference type="ARBA" id="ARBA00023015"/>
    </source>
</evidence>
<gene>
    <name evidence="5" type="ORF">VZC37_02655</name>
</gene>
<evidence type="ECO:0000259" key="4">
    <source>
        <dbReference type="PROSITE" id="PS50995"/>
    </source>
</evidence>
<dbReference type="InterPro" id="IPR036390">
    <property type="entry name" value="WH_DNA-bd_sf"/>
</dbReference>
<dbReference type="InterPro" id="IPR036388">
    <property type="entry name" value="WH-like_DNA-bd_sf"/>
</dbReference>
<dbReference type="PRINTS" id="PR00598">
    <property type="entry name" value="HTHMARR"/>
</dbReference>
<keyword evidence="1" id="KW-0805">Transcription regulation</keyword>
<dbReference type="PANTHER" id="PTHR33164:SF43">
    <property type="entry name" value="HTH-TYPE TRANSCRIPTIONAL REPRESSOR YETL"/>
    <property type="match status" value="1"/>
</dbReference>
<evidence type="ECO:0000256" key="2">
    <source>
        <dbReference type="ARBA" id="ARBA00023125"/>
    </source>
</evidence>
<dbReference type="PROSITE" id="PS50995">
    <property type="entry name" value="HTH_MARR_2"/>
    <property type="match status" value="1"/>
</dbReference>
<evidence type="ECO:0000256" key="3">
    <source>
        <dbReference type="ARBA" id="ARBA00023163"/>
    </source>
</evidence>
<reference evidence="5 6" key="1">
    <citation type="submission" date="2024-01" db="EMBL/GenBank/DDBJ databases">
        <title>Draft genome sequence of Gordonia sp. LSe1-13.</title>
        <authorList>
            <person name="Suphannarot A."/>
            <person name="Mingma R."/>
        </authorList>
    </citation>
    <scope>NUCLEOTIDE SEQUENCE [LARGE SCALE GENOMIC DNA]</scope>
    <source>
        <strain evidence="5 6">LSe1-13</strain>
    </source>
</reference>